<gene>
    <name evidence="2" type="ORF">GCM10007368_30420</name>
</gene>
<comment type="caution">
    <text evidence="2">The sequence shown here is derived from an EMBL/GenBank/DDBJ whole genome shotgun (WGS) entry which is preliminary data.</text>
</comment>
<evidence type="ECO:0000313" key="3">
    <source>
        <dbReference type="Proteomes" id="UP000632535"/>
    </source>
</evidence>
<keyword evidence="1" id="KW-0472">Membrane</keyword>
<feature type="transmembrane region" description="Helical" evidence="1">
    <location>
        <begin position="7"/>
        <end position="26"/>
    </location>
</feature>
<dbReference type="Proteomes" id="UP000632535">
    <property type="component" value="Unassembled WGS sequence"/>
</dbReference>
<sequence length="198" mass="20283">MTTGNKRLAYVGVLVVIGLVSVLRLVRALGDGDSDAAALWIALLVVAAVVVVTLAVVSGRASACAANAARHRPGMPVVPGFTTAAMPEIASGLGVSRKGWMPMGGSPVAVVAAPGEYEIWGRKDSAPRWTVRRGPGAVSAGRALYGNRHAPAVLLRDEASGAEFVPAYRPLRATGGLVGEDVDRAVAELTGVVRQPGV</sequence>
<feature type="transmembrane region" description="Helical" evidence="1">
    <location>
        <begin position="38"/>
        <end position="57"/>
    </location>
</feature>
<keyword evidence="1" id="KW-0812">Transmembrane</keyword>
<name>A0ABQ2BBB9_9MICO</name>
<keyword evidence="1" id="KW-1133">Transmembrane helix</keyword>
<organism evidence="2 3">
    <name type="scientific">Isoptericola cucumis</name>
    <dbReference type="NCBI Taxonomy" id="1776856"/>
    <lineage>
        <taxon>Bacteria</taxon>
        <taxon>Bacillati</taxon>
        <taxon>Actinomycetota</taxon>
        <taxon>Actinomycetes</taxon>
        <taxon>Micrococcales</taxon>
        <taxon>Promicromonosporaceae</taxon>
        <taxon>Isoptericola</taxon>
    </lineage>
</organism>
<evidence type="ECO:0000313" key="2">
    <source>
        <dbReference type="EMBL" id="GGI10272.1"/>
    </source>
</evidence>
<dbReference type="RefSeq" id="WP_188524558.1">
    <property type="nucleotide sequence ID" value="NZ_BMDG01000010.1"/>
</dbReference>
<accession>A0ABQ2BBB9</accession>
<evidence type="ECO:0000256" key="1">
    <source>
        <dbReference type="SAM" id="Phobius"/>
    </source>
</evidence>
<protein>
    <recommendedName>
        <fullName evidence="4">Integral membrane protein</fullName>
    </recommendedName>
</protein>
<reference evidence="3" key="1">
    <citation type="journal article" date="2019" name="Int. J. Syst. Evol. Microbiol.">
        <title>The Global Catalogue of Microorganisms (GCM) 10K type strain sequencing project: providing services to taxonomists for standard genome sequencing and annotation.</title>
        <authorList>
            <consortium name="The Broad Institute Genomics Platform"/>
            <consortium name="The Broad Institute Genome Sequencing Center for Infectious Disease"/>
            <person name="Wu L."/>
            <person name="Ma J."/>
        </authorList>
    </citation>
    <scope>NUCLEOTIDE SEQUENCE [LARGE SCALE GENOMIC DNA]</scope>
    <source>
        <strain evidence="3">CCM 8653</strain>
    </source>
</reference>
<keyword evidence="3" id="KW-1185">Reference proteome</keyword>
<proteinExistence type="predicted"/>
<evidence type="ECO:0008006" key="4">
    <source>
        <dbReference type="Google" id="ProtNLM"/>
    </source>
</evidence>
<dbReference type="EMBL" id="BMDG01000010">
    <property type="protein sequence ID" value="GGI10272.1"/>
    <property type="molecule type" value="Genomic_DNA"/>
</dbReference>